<dbReference type="GO" id="GO:0003824">
    <property type="term" value="F:catalytic activity"/>
    <property type="evidence" value="ECO:0007669"/>
    <property type="project" value="InterPro"/>
</dbReference>
<dbReference type="PANTHER" id="PTHR10362">
    <property type="entry name" value="HISTIDINE AMMONIA-LYASE"/>
    <property type="match status" value="1"/>
</dbReference>
<dbReference type="InterPro" id="IPR001106">
    <property type="entry name" value="Aromatic_Lyase"/>
</dbReference>
<proteinExistence type="predicted"/>
<evidence type="ECO:0000313" key="1">
    <source>
        <dbReference type="EMBL" id="KAF6026091.1"/>
    </source>
</evidence>
<evidence type="ECO:0000313" key="2">
    <source>
        <dbReference type="Proteomes" id="UP000593567"/>
    </source>
</evidence>
<dbReference type="OrthoDB" id="10051290at2759"/>
<keyword evidence="2" id="KW-1185">Reference proteome</keyword>
<reference evidence="1" key="1">
    <citation type="submission" date="2020-06" db="EMBL/GenBank/DDBJ databases">
        <title>Draft genome of Bugula neritina, a colonial animal packing powerful symbionts and potential medicines.</title>
        <authorList>
            <person name="Rayko M."/>
        </authorList>
    </citation>
    <scope>NUCLEOTIDE SEQUENCE [LARGE SCALE GENOMIC DNA]</scope>
    <source>
        <strain evidence="1">Kwan_BN1</strain>
    </source>
</reference>
<sequence>MSFEGLKGTTRAFDEDIHKARPHAGQIKVAKHLRLLLHSETNRSEISENSKPRVQDSYTLRCVPQVHGIVYDTIDFVRNILTVEVNSGTDNPMVFADRQEIISGGNFHGEYPAKALDYLAIGIHEIANMSERRIERLINPAYSELPAFLVTEGGLNSGMMMAHVTAAALAEFRTCRTPPPFQRIKFSAILPVSTLSQPVLVRRTTFPWAGVCKEGLKVVEHVEQVLAIELISACLAVEYHRPLKTTEPLEKVLALVRSTVDPWPKDRYLAPDIEEVTKLIREGKIWKIMKPYIEETRVNGLNTASHLNGNQHGETLIR</sequence>
<dbReference type="Gene3D" id="1.20.200.10">
    <property type="entry name" value="Fumarase/aspartase (Central domain)"/>
    <property type="match status" value="1"/>
</dbReference>
<dbReference type="SUPFAM" id="SSF48557">
    <property type="entry name" value="L-aspartase-like"/>
    <property type="match status" value="1"/>
</dbReference>
<dbReference type="InterPro" id="IPR008948">
    <property type="entry name" value="L-Aspartase-like"/>
</dbReference>
<gene>
    <name evidence="1" type="ORF">EB796_015600</name>
</gene>
<name>A0A7J7JKE4_BUGNE</name>
<comment type="caution">
    <text evidence="1">The sequence shown here is derived from an EMBL/GenBank/DDBJ whole genome shotgun (WGS) entry which is preliminary data.</text>
</comment>
<dbReference type="Pfam" id="PF00221">
    <property type="entry name" value="Lyase_aromatic"/>
    <property type="match status" value="1"/>
</dbReference>
<dbReference type="EMBL" id="VXIV02002352">
    <property type="protein sequence ID" value="KAF6026091.1"/>
    <property type="molecule type" value="Genomic_DNA"/>
</dbReference>
<protein>
    <submittedName>
        <fullName evidence="1">HAL</fullName>
    </submittedName>
</protein>
<dbReference type="Proteomes" id="UP000593567">
    <property type="component" value="Unassembled WGS sequence"/>
</dbReference>
<dbReference type="AlphaFoldDB" id="A0A7J7JKE4"/>
<accession>A0A7J7JKE4</accession>
<organism evidence="1 2">
    <name type="scientific">Bugula neritina</name>
    <name type="common">Brown bryozoan</name>
    <name type="synonym">Sertularia neritina</name>
    <dbReference type="NCBI Taxonomy" id="10212"/>
    <lineage>
        <taxon>Eukaryota</taxon>
        <taxon>Metazoa</taxon>
        <taxon>Spiralia</taxon>
        <taxon>Lophotrochozoa</taxon>
        <taxon>Bryozoa</taxon>
        <taxon>Gymnolaemata</taxon>
        <taxon>Cheilostomatida</taxon>
        <taxon>Flustrina</taxon>
        <taxon>Buguloidea</taxon>
        <taxon>Bugulidae</taxon>
        <taxon>Bugula</taxon>
    </lineage>
</organism>